<sequence length="117" mass="13264">VGDVLTSSFYDIYSFNTTISSRLVPILICWDLVGFYLLLFEIICKNVILIGELKLKHLNSEDETVKSVWPTPNQALMGQVRHDVMCQQLNSPTKLMLYEICILLAKHSKAQTVTTTT</sequence>
<protein>
    <submittedName>
        <fullName evidence="2">Uncharacterized protein</fullName>
    </submittedName>
</protein>
<dbReference type="VEuPathDB" id="VectorBase:GPPI003744"/>
<reference evidence="2" key="2">
    <citation type="submission" date="2020-05" db="UniProtKB">
        <authorList>
            <consortium name="EnsemblMetazoa"/>
        </authorList>
    </citation>
    <scope>IDENTIFICATION</scope>
    <source>
        <strain evidence="2">IAEA</strain>
    </source>
</reference>
<keyword evidence="3" id="KW-1185">Reference proteome</keyword>
<keyword evidence="1" id="KW-0472">Membrane</keyword>
<organism evidence="2 3">
    <name type="scientific">Glossina palpalis gambiensis</name>
    <dbReference type="NCBI Taxonomy" id="67801"/>
    <lineage>
        <taxon>Eukaryota</taxon>
        <taxon>Metazoa</taxon>
        <taxon>Ecdysozoa</taxon>
        <taxon>Arthropoda</taxon>
        <taxon>Hexapoda</taxon>
        <taxon>Insecta</taxon>
        <taxon>Pterygota</taxon>
        <taxon>Neoptera</taxon>
        <taxon>Endopterygota</taxon>
        <taxon>Diptera</taxon>
        <taxon>Brachycera</taxon>
        <taxon>Muscomorpha</taxon>
        <taxon>Hippoboscoidea</taxon>
        <taxon>Glossinidae</taxon>
        <taxon>Glossina</taxon>
    </lineage>
</organism>
<dbReference type="EnsemblMetazoa" id="GPPI003744-RA">
    <property type="protein sequence ID" value="GPPI003744-PA"/>
    <property type="gene ID" value="GPPI003744"/>
</dbReference>
<evidence type="ECO:0000256" key="1">
    <source>
        <dbReference type="SAM" id="Phobius"/>
    </source>
</evidence>
<proteinExistence type="predicted"/>
<feature type="transmembrane region" description="Helical" evidence="1">
    <location>
        <begin position="23"/>
        <end position="44"/>
    </location>
</feature>
<reference evidence="3" key="1">
    <citation type="submission" date="2015-01" db="EMBL/GenBank/DDBJ databases">
        <authorList>
            <person name="Aksoy S."/>
            <person name="Warren W."/>
            <person name="Wilson R.K."/>
        </authorList>
    </citation>
    <scope>NUCLEOTIDE SEQUENCE [LARGE SCALE GENOMIC DNA]</scope>
    <source>
        <strain evidence="3">IAEA</strain>
    </source>
</reference>
<dbReference type="Proteomes" id="UP000092460">
    <property type="component" value="Unassembled WGS sequence"/>
</dbReference>
<dbReference type="AlphaFoldDB" id="A0A1B0APC7"/>
<keyword evidence="1" id="KW-1133">Transmembrane helix</keyword>
<dbReference type="EMBL" id="JXJN01001315">
    <property type="status" value="NOT_ANNOTATED_CDS"/>
    <property type="molecule type" value="Genomic_DNA"/>
</dbReference>
<accession>A0A1B0APC7</accession>
<evidence type="ECO:0000313" key="3">
    <source>
        <dbReference type="Proteomes" id="UP000092460"/>
    </source>
</evidence>
<name>A0A1B0APC7_9MUSC</name>
<keyword evidence="1" id="KW-0812">Transmembrane</keyword>
<evidence type="ECO:0000313" key="2">
    <source>
        <dbReference type="EnsemblMetazoa" id="GPPI003744-PA"/>
    </source>
</evidence>